<organism evidence="3">
    <name type="scientific">Desulfomonile tiedjei</name>
    <dbReference type="NCBI Taxonomy" id="2358"/>
    <lineage>
        <taxon>Bacteria</taxon>
        <taxon>Pseudomonadati</taxon>
        <taxon>Thermodesulfobacteriota</taxon>
        <taxon>Desulfomonilia</taxon>
        <taxon>Desulfomonilales</taxon>
        <taxon>Desulfomonilaceae</taxon>
        <taxon>Desulfomonile</taxon>
    </lineage>
</organism>
<accession>A0A7C4EX36</accession>
<dbReference type="AlphaFoldDB" id="A0A7C4EX36"/>
<name>A0A7C4EX36_9BACT</name>
<comment type="caution">
    <text evidence="3">The sequence shown here is derived from an EMBL/GenBank/DDBJ whole genome shotgun (WGS) entry which is preliminary data.</text>
</comment>
<keyword evidence="2" id="KW-0732">Signal</keyword>
<sequence>MSRMCLIAAALVLVMAPWAGAGNFEVLGASGLVQAPQPLHIKPGALVKAEFKSNLTTRSDVELDADRVVPEKVAAKNEAGQVLKPAITYKDRPTRAMAPPPQQNTPAAPAVVAESQDLNSDLESDLEKDLVISPPPTRSEQPVEADTSAATKAKSTSEKPPLSATKKPAAKQKTHTAVKQLAPPTREKFAVSSKPIHKVRPVTSNSWFSAAGSYNRQGPNPTTLNSDPRMLESYTPRPVARPYPPIAVPGVPPVGAPDRIVRDGVTIKLAPAAAGPAAAQPPQEEDSMGADIFSTAAEIIGLPFAFISSFF</sequence>
<evidence type="ECO:0000313" key="3">
    <source>
        <dbReference type="EMBL" id="HGH60815.1"/>
    </source>
</evidence>
<evidence type="ECO:0000256" key="1">
    <source>
        <dbReference type="SAM" id="MobiDB-lite"/>
    </source>
</evidence>
<feature type="compositionally biased region" description="Low complexity" evidence="1">
    <location>
        <begin position="104"/>
        <end position="113"/>
    </location>
</feature>
<evidence type="ECO:0000256" key="2">
    <source>
        <dbReference type="SAM" id="SignalP"/>
    </source>
</evidence>
<feature type="signal peptide" evidence="2">
    <location>
        <begin position="1"/>
        <end position="21"/>
    </location>
</feature>
<feature type="region of interest" description="Disordered" evidence="1">
    <location>
        <begin position="84"/>
        <end position="193"/>
    </location>
</feature>
<dbReference type="EMBL" id="DTGT01000183">
    <property type="protein sequence ID" value="HGH60815.1"/>
    <property type="molecule type" value="Genomic_DNA"/>
</dbReference>
<reference evidence="3" key="1">
    <citation type="journal article" date="2020" name="mSystems">
        <title>Genome- and Community-Level Interaction Insights into Carbon Utilization and Element Cycling Functions of Hydrothermarchaeota in Hydrothermal Sediment.</title>
        <authorList>
            <person name="Zhou Z."/>
            <person name="Liu Y."/>
            <person name="Xu W."/>
            <person name="Pan J."/>
            <person name="Luo Z.H."/>
            <person name="Li M."/>
        </authorList>
    </citation>
    <scope>NUCLEOTIDE SEQUENCE [LARGE SCALE GENOMIC DNA]</scope>
    <source>
        <strain evidence="3">SpSt-769</strain>
    </source>
</reference>
<gene>
    <name evidence="3" type="ORF">ENV54_05895</name>
</gene>
<feature type="chain" id="PRO_5027728959" evidence="2">
    <location>
        <begin position="22"/>
        <end position="311"/>
    </location>
</feature>
<protein>
    <submittedName>
        <fullName evidence="3">Uncharacterized protein</fullName>
    </submittedName>
</protein>
<proteinExistence type="predicted"/>